<dbReference type="EMBL" id="KK583580">
    <property type="protein sequence ID" value="KDO17728.1"/>
    <property type="molecule type" value="Genomic_DNA"/>
</dbReference>
<evidence type="ECO:0000313" key="1">
    <source>
        <dbReference type="EMBL" id="KDO17728.1"/>
    </source>
</evidence>
<dbReference type="RefSeq" id="XP_012211560.1">
    <property type="nucleotide sequence ID" value="XM_012356170.1"/>
</dbReference>
<protein>
    <submittedName>
        <fullName evidence="1">Uncharacterized protein</fullName>
    </submittedName>
</protein>
<organism evidence="1 2">
    <name type="scientific">Saprolegnia parasitica (strain CBS 223.65)</name>
    <dbReference type="NCBI Taxonomy" id="695850"/>
    <lineage>
        <taxon>Eukaryota</taxon>
        <taxon>Sar</taxon>
        <taxon>Stramenopiles</taxon>
        <taxon>Oomycota</taxon>
        <taxon>Saprolegniomycetes</taxon>
        <taxon>Saprolegniales</taxon>
        <taxon>Saprolegniaceae</taxon>
        <taxon>Saprolegnia</taxon>
    </lineage>
</organism>
<dbReference type="AlphaFoldDB" id="A0A067BHW3"/>
<sequence>MTTAYKKLVKDCRLLFIEYGNNKVCVLVASIGSAVYIVIPSHATAMEYEAQASSLGIVGQATAVPEMDKVILCDHGHGGGIPHNQLESSNGASTSKVASVAFGMASSLASRTTGPKFYTVCTSITEDATDASFDKLSKRPDVKDYSTQSFTATPTSNTEASQKLHQHMMMIAPQHLASADLSKTMLPLRPRCRGTR</sequence>
<name>A0A067BHW3_SAPPC</name>
<dbReference type="VEuPathDB" id="FungiDB:SPRG_16821"/>
<accession>A0A067BHW3</accession>
<dbReference type="Proteomes" id="UP000030745">
    <property type="component" value="Unassembled WGS sequence"/>
</dbReference>
<keyword evidence="2" id="KW-1185">Reference proteome</keyword>
<proteinExistence type="predicted"/>
<dbReference type="GeneID" id="24138412"/>
<evidence type="ECO:0000313" key="2">
    <source>
        <dbReference type="Proteomes" id="UP000030745"/>
    </source>
</evidence>
<reference evidence="1 2" key="1">
    <citation type="journal article" date="2013" name="PLoS Genet.">
        <title>Distinctive expansion of potential virulence genes in the genome of the oomycete fish pathogen Saprolegnia parasitica.</title>
        <authorList>
            <person name="Jiang R.H."/>
            <person name="de Bruijn I."/>
            <person name="Haas B.J."/>
            <person name="Belmonte R."/>
            <person name="Lobach L."/>
            <person name="Christie J."/>
            <person name="van den Ackerveken G."/>
            <person name="Bottin A."/>
            <person name="Bulone V."/>
            <person name="Diaz-Moreno S.M."/>
            <person name="Dumas B."/>
            <person name="Fan L."/>
            <person name="Gaulin E."/>
            <person name="Govers F."/>
            <person name="Grenville-Briggs L.J."/>
            <person name="Horner N.R."/>
            <person name="Levin J.Z."/>
            <person name="Mammella M."/>
            <person name="Meijer H.J."/>
            <person name="Morris P."/>
            <person name="Nusbaum C."/>
            <person name="Oome S."/>
            <person name="Phillips A.J."/>
            <person name="van Rooyen D."/>
            <person name="Rzeszutek E."/>
            <person name="Saraiva M."/>
            <person name="Secombes C.J."/>
            <person name="Seidl M.F."/>
            <person name="Snel B."/>
            <person name="Stassen J.H."/>
            <person name="Sykes S."/>
            <person name="Tripathy S."/>
            <person name="van den Berg H."/>
            <person name="Vega-Arreguin J.C."/>
            <person name="Wawra S."/>
            <person name="Young S.K."/>
            <person name="Zeng Q."/>
            <person name="Dieguez-Uribeondo J."/>
            <person name="Russ C."/>
            <person name="Tyler B.M."/>
            <person name="van West P."/>
        </authorList>
    </citation>
    <scope>NUCLEOTIDE SEQUENCE [LARGE SCALE GENOMIC DNA]</scope>
    <source>
        <strain evidence="1 2">CBS 223.65</strain>
    </source>
</reference>
<dbReference type="KEGG" id="spar:SPRG_16821"/>
<gene>
    <name evidence="1" type="ORF">SPRG_16821</name>
</gene>